<dbReference type="eggNOG" id="ENOG502THCV">
    <property type="taxonomic scope" value="Eukaryota"/>
</dbReference>
<keyword evidence="7" id="KW-1185">Reference proteome</keyword>
<reference evidence="8" key="1">
    <citation type="submission" date="2016-11" db="UniProtKB">
        <authorList>
            <consortium name="WormBaseParasite"/>
        </authorList>
    </citation>
    <scope>IDENTIFICATION</scope>
</reference>
<proteinExistence type="inferred from homology"/>
<name>A0A1I7T9F7_9PELO</name>
<comment type="similarity">
    <text evidence="2">Belongs to the nematode receptor-like protein srb family.</text>
</comment>
<sequence length="143" mass="16283">MFTFFCTMLSLNIINFIFNSFLLRQNNKIQKSASSLTTRYQREEVTQSTKFAVFVIFCHFSLYGTYVIGIIILRYFGGILITNPMISFYNLSVGTVAVLLNQRMKSKKTEVISVTVQMKSTGNIGAINYDNAISDIWNSVSNR</sequence>
<dbReference type="InterPro" id="IPR000344">
    <property type="entry name" value="7TM_GPCR_serpentine_rcpt_Sra"/>
</dbReference>
<keyword evidence="4 6" id="KW-1133">Transmembrane helix</keyword>
<protein>
    <submittedName>
        <fullName evidence="8">7TM_GPCR_Srx domain-containing protein</fullName>
    </submittedName>
</protein>
<organism evidence="7 8">
    <name type="scientific">Caenorhabditis tropicalis</name>
    <dbReference type="NCBI Taxonomy" id="1561998"/>
    <lineage>
        <taxon>Eukaryota</taxon>
        <taxon>Metazoa</taxon>
        <taxon>Ecdysozoa</taxon>
        <taxon>Nematoda</taxon>
        <taxon>Chromadorea</taxon>
        <taxon>Rhabditida</taxon>
        <taxon>Rhabditina</taxon>
        <taxon>Rhabditomorpha</taxon>
        <taxon>Rhabditoidea</taxon>
        <taxon>Rhabditidae</taxon>
        <taxon>Peloderinae</taxon>
        <taxon>Caenorhabditis</taxon>
    </lineage>
</organism>
<comment type="subcellular location">
    <subcellularLocation>
        <location evidence="1">Membrane</location>
        <topology evidence="1">Multi-pass membrane protein</topology>
    </subcellularLocation>
</comment>
<dbReference type="PANTHER" id="PTHR31216:SF3">
    <property type="entry name" value="SERPENTINE RECEPTOR CLASS BETA-15-RELATED"/>
    <property type="match status" value="1"/>
</dbReference>
<dbReference type="STRING" id="1561998.A0A1I7T9F7"/>
<dbReference type="GO" id="GO:0007606">
    <property type="term" value="P:sensory perception of chemical stimulus"/>
    <property type="evidence" value="ECO:0007669"/>
    <property type="project" value="InterPro"/>
</dbReference>
<feature type="transmembrane region" description="Helical" evidence="6">
    <location>
        <begin position="51"/>
        <end position="73"/>
    </location>
</feature>
<dbReference type="InterPro" id="IPR002184">
    <property type="entry name" value="7TM_GPCR_serpentine_rcpt_Srb"/>
</dbReference>
<evidence type="ECO:0000256" key="4">
    <source>
        <dbReference type="ARBA" id="ARBA00022989"/>
    </source>
</evidence>
<dbReference type="Proteomes" id="UP000095282">
    <property type="component" value="Unplaced"/>
</dbReference>
<evidence type="ECO:0000256" key="1">
    <source>
        <dbReference type="ARBA" id="ARBA00004141"/>
    </source>
</evidence>
<evidence type="ECO:0000256" key="6">
    <source>
        <dbReference type="SAM" id="Phobius"/>
    </source>
</evidence>
<dbReference type="PANTHER" id="PTHR31216">
    <property type="entry name" value="SERPENTINE RECEPTOR CLASS BETA-1-RELATED-RELATED"/>
    <property type="match status" value="1"/>
</dbReference>
<evidence type="ECO:0000313" key="8">
    <source>
        <dbReference type="WBParaSite" id="Csp11.Scaffold555.g3731.t1"/>
    </source>
</evidence>
<evidence type="ECO:0000256" key="3">
    <source>
        <dbReference type="ARBA" id="ARBA00022692"/>
    </source>
</evidence>
<dbReference type="GO" id="GO:0016020">
    <property type="term" value="C:membrane"/>
    <property type="evidence" value="ECO:0007669"/>
    <property type="project" value="UniProtKB-SubCell"/>
</dbReference>
<evidence type="ECO:0000256" key="2">
    <source>
        <dbReference type="ARBA" id="ARBA00006860"/>
    </source>
</evidence>
<keyword evidence="5 6" id="KW-0472">Membrane</keyword>
<keyword evidence="3 6" id="KW-0812">Transmembrane</keyword>
<feature type="transmembrane region" description="Helical" evidence="6">
    <location>
        <begin position="79"/>
        <end position="100"/>
    </location>
</feature>
<accession>A0A1I7T9F7</accession>
<feature type="transmembrane region" description="Helical" evidence="6">
    <location>
        <begin position="6"/>
        <end position="23"/>
    </location>
</feature>
<dbReference type="Pfam" id="PF02117">
    <property type="entry name" value="7TM_GPCR_Sra"/>
    <property type="match status" value="1"/>
</dbReference>
<dbReference type="AlphaFoldDB" id="A0A1I7T9F7"/>
<dbReference type="PRINTS" id="PR00699">
    <property type="entry name" value="TMPROTEINSRB"/>
</dbReference>
<evidence type="ECO:0000313" key="7">
    <source>
        <dbReference type="Proteomes" id="UP000095282"/>
    </source>
</evidence>
<evidence type="ECO:0000256" key="5">
    <source>
        <dbReference type="ARBA" id="ARBA00023136"/>
    </source>
</evidence>
<dbReference type="GO" id="GO:0004888">
    <property type="term" value="F:transmembrane signaling receptor activity"/>
    <property type="evidence" value="ECO:0007669"/>
    <property type="project" value="InterPro"/>
</dbReference>
<dbReference type="WBParaSite" id="Csp11.Scaffold555.g3731.t1">
    <property type="protein sequence ID" value="Csp11.Scaffold555.g3731.t1"/>
    <property type="gene ID" value="Csp11.Scaffold555.g3731"/>
</dbReference>